<gene>
    <name evidence="4" type="ORF">MAR_001108</name>
</gene>
<keyword evidence="2" id="KW-0812">Transmembrane</keyword>
<dbReference type="PROSITE" id="PS50850">
    <property type="entry name" value="MFS"/>
    <property type="match status" value="1"/>
</dbReference>
<feature type="transmembrane region" description="Helical" evidence="2">
    <location>
        <begin position="119"/>
        <end position="142"/>
    </location>
</feature>
<proteinExistence type="predicted"/>
<feature type="domain" description="Major facilitator superfamily (MFS) profile" evidence="3">
    <location>
        <begin position="1"/>
        <end position="458"/>
    </location>
</feature>
<dbReference type="InterPro" id="IPR036259">
    <property type="entry name" value="MFS_trans_sf"/>
</dbReference>
<feature type="transmembrane region" description="Helical" evidence="2">
    <location>
        <begin position="403"/>
        <end position="429"/>
    </location>
</feature>
<organism evidence="4 5">
    <name type="scientific">Mya arenaria</name>
    <name type="common">Soft-shell clam</name>
    <dbReference type="NCBI Taxonomy" id="6604"/>
    <lineage>
        <taxon>Eukaryota</taxon>
        <taxon>Metazoa</taxon>
        <taxon>Spiralia</taxon>
        <taxon>Lophotrochozoa</taxon>
        <taxon>Mollusca</taxon>
        <taxon>Bivalvia</taxon>
        <taxon>Autobranchia</taxon>
        <taxon>Heteroconchia</taxon>
        <taxon>Euheterodonta</taxon>
        <taxon>Imparidentia</taxon>
        <taxon>Neoheterodontei</taxon>
        <taxon>Myida</taxon>
        <taxon>Myoidea</taxon>
        <taxon>Myidae</taxon>
        <taxon>Mya</taxon>
    </lineage>
</organism>
<feature type="transmembrane region" description="Helical" evidence="2">
    <location>
        <begin position="313"/>
        <end position="334"/>
    </location>
</feature>
<dbReference type="Gene3D" id="1.20.1250.20">
    <property type="entry name" value="MFS general substrate transporter like domains"/>
    <property type="match status" value="1"/>
</dbReference>
<dbReference type="InterPro" id="IPR011701">
    <property type="entry name" value="MFS"/>
</dbReference>
<dbReference type="InterPro" id="IPR050327">
    <property type="entry name" value="Proton-linked_MCT"/>
</dbReference>
<evidence type="ECO:0000256" key="1">
    <source>
        <dbReference type="ARBA" id="ARBA00004141"/>
    </source>
</evidence>
<feature type="transmembrane region" description="Helical" evidence="2">
    <location>
        <begin position="366"/>
        <end position="391"/>
    </location>
</feature>
<protein>
    <submittedName>
        <fullName evidence="4">MOT14-like protein</fullName>
    </submittedName>
</protein>
<dbReference type="SUPFAM" id="SSF103473">
    <property type="entry name" value="MFS general substrate transporter"/>
    <property type="match status" value="1"/>
</dbReference>
<dbReference type="EMBL" id="CP111022">
    <property type="protein sequence ID" value="WAR19270.1"/>
    <property type="molecule type" value="Genomic_DNA"/>
</dbReference>
<evidence type="ECO:0000259" key="3">
    <source>
        <dbReference type="PROSITE" id="PS50850"/>
    </source>
</evidence>
<name>A0ABY7FAY0_MYAAR</name>
<comment type="subcellular location">
    <subcellularLocation>
        <location evidence="1">Membrane</location>
        <topology evidence="1">Multi-pass membrane protein</topology>
    </subcellularLocation>
</comment>
<reference evidence="4" key="1">
    <citation type="submission" date="2022-11" db="EMBL/GenBank/DDBJ databases">
        <title>Centuries of genome instability and evolution in soft-shell clam transmissible cancer (bioRxiv).</title>
        <authorList>
            <person name="Hart S.F.M."/>
            <person name="Yonemitsu M.A."/>
            <person name="Giersch R.M."/>
            <person name="Beal B.F."/>
            <person name="Arriagada G."/>
            <person name="Davis B.W."/>
            <person name="Ostrander E.A."/>
            <person name="Goff S.P."/>
            <person name="Metzger M.J."/>
        </authorList>
    </citation>
    <scope>NUCLEOTIDE SEQUENCE</scope>
    <source>
        <strain evidence="4">MELC-2E11</strain>
        <tissue evidence="4">Siphon/mantle</tissue>
    </source>
</reference>
<feature type="transmembrane region" description="Helical" evidence="2">
    <location>
        <begin position="62"/>
        <end position="81"/>
    </location>
</feature>
<keyword evidence="2" id="KW-1133">Transmembrane helix</keyword>
<feature type="transmembrane region" description="Helical" evidence="2">
    <location>
        <begin position="87"/>
        <end position="112"/>
    </location>
</feature>
<dbReference type="PANTHER" id="PTHR11360:SF284">
    <property type="entry name" value="EG:103B4.3 PROTEIN-RELATED"/>
    <property type="match status" value="1"/>
</dbReference>
<dbReference type="Pfam" id="PF07690">
    <property type="entry name" value="MFS_1"/>
    <property type="match status" value="1"/>
</dbReference>
<dbReference type="CDD" id="cd17352">
    <property type="entry name" value="MFS_MCT_SLC16"/>
    <property type="match status" value="1"/>
</dbReference>
<evidence type="ECO:0000313" key="5">
    <source>
        <dbReference type="Proteomes" id="UP001164746"/>
    </source>
</evidence>
<dbReference type="PANTHER" id="PTHR11360">
    <property type="entry name" value="MONOCARBOXYLATE TRANSPORTER"/>
    <property type="match status" value="1"/>
</dbReference>
<dbReference type="InterPro" id="IPR020846">
    <property type="entry name" value="MFS_dom"/>
</dbReference>
<feature type="transmembrane region" description="Helical" evidence="2">
    <location>
        <begin position="271"/>
        <end position="298"/>
    </location>
</feature>
<feature type="transmembrane region" description="Helical" evidence="2">
    <location>
        <begin position="27"/>
        <end position="50"/>
    </location>
</feature>
<keyword evidence="5" id="KW-1185">Reference proteome</keyword>
<keyword evidence="2" id="KW-0472">Membrane</keyword>
<evidence type="ECO:0000256" key="2">
    <source>
        <dbReference type="SAM" id="Phobius"/>
    </source>
</evidence>
<accession>A0ABY7FAY0</accession>
<evidence type="ECO:0000313" key="4">
    <source>
        <dbReference type="EMBL" id="WAR19270.1"/>
    </source>
</evidence>
<feature type="transmembrane region" description="Helical" evidence="2">
    <location>
        <begin position="341"/>
        <end position="360"/>
    </location>
</feature>
<sequence>MLLKVTGFGTTQSIGVYNIEWLRYFDAGAAAVSLVGAINLGVFLGAGPLASVLMSRWSHRQVALLGAILSNLGLICMPFAPNLPFMYVFYGVISGLGNCLSYVPSHVLTGLYFSKHRSLATGIATAGSGLGSTIFPIIMYHLIQHYGWRGSLFIVTGLNLHQILFAALLHPVPKDIQASVSCADELMEMKEKREMSKNLETSQDIQEKLLNGKTCNDVKIVDGDFSNENGEIEVNEMENLSKATSAMLECRKNSDTKLTTRVKLVNHLKTVFTVDFVIFFISNICWNAGGAIVLIFYAEYAYTAGLDKEDSSTVFTMCGAGACLGCILGGFLGNVKYFNRIWIYIVGNIGVGLISMLIPWRVMHTFWGLFMLIFIFGLMFGIILGLLVVVTSDLLGTKALGDGFGYLMLANGLGVFGGPPLAGILIDLYGSQDPAMYLSGAFSTMGGLIMCLVPLRRWLFPITEKQYLPSITLEVVVE</sequence>
<dbReference type="Proteomes" id="UP001164746">
    <property type="component" value="Chromosome 11"/>
</dbReference>
<feature type="transmembrane region" description="Helical" evidence="2">
    <location>
        <begin position="435"/>
        <end position="455"/>
    </location>
</feature>
<feature type="transmembrane region" description="Helical" evidence="2">
    <location>
        <begin position="148"/>
        <end position="169"/>
    </location>
</feature>